<name>A0A4S4LNB3_9AGAM</name>
<dbReference type="GO" id="GO:0004553">
    <property type="term" value="F:hydrolase activity, hydrolyzing O-glycosyl compounds"/>
    <property type="evidence" value="ECO:0007669"/>
    <property type="project" value="InterPro"/>
</dbReference>
<dbReference type="AlphaFoldDB" id="A0A4S4LNB3"/>
<dbReference type="InterPro" id="IPR000757">
    <property type="entry name" value="Beta-glucanase-like"/>
</dbReference>
<evidence type="ECO:0000313" key="2">
    <source>
        <dbReference type="EMBL" id="THH13746.1"/>
    </source>
</evidence>
<protein>
    <recommendedName>
        <fullName evidence="1">GH16 domain-containing protein</fullName>
    </recommendedName>
</protein>
<dbReference type="Gene3D" id="2.60.120.200">
    <property type="match status" value="1"/>
</dbReference>
<dbReference type="Pfam" id="PF00722">
    <property type="entry name" value="Glyco_hydro_16"/>
    <property type="match status" value="1"/>
</dbReference>
<evidence type="ECO:0000313" key="3">
    <source>
        <dbReference type="Proteomes" id="UP000310158"/>
    </source>
</evidence>
<dbReference type="InterPro" id="IPR013320">
    <property type="entry name" value="ConA-like_dom_sf"/>
</dbReference>
<reference evidence="2 3" key="1">
    <citation type="submission" date="2019-02" db="EMBL/GenBank/DDBJ databases">
        <title>Genome sequencing of the rare red list fungi Bondarzewia mesenterica.</title>
        <authorList>
            <person name="Buettner E."/>
            <person name="Kellner H."/>
        </authorList>
    </citation>
    <scope>NUCLEOTIDE SEQUENCE [LARGE SCALE GENOMIC DNA]</scope>
    <source>
        <strain evidence="2 3">DSM 108281</strain>
    </source>
</reference>
<dbReference type="Proteomes" id="UP000310158">
    <property type="component" value="Unassembled WGS sequence"/>
</dbReference>
<feature type="domain" description="GH16" evidence="1">
    <location>
        <begin position="8"/>
        <end position="131"/>
    </location>
</feature>
<gene>
    <name evidence="2" type="ORF">EW146_g6508</name>
</gene>
<dbReference type="EMBL" id="SGPL01000328">
    <property type="protein sequence ID" value="THH13746.1"/>
    <property type="molecule type" value="Genomic_DNA"/>
</dbReference>
<keyword evidence="3" id="KW-1185">Reference proteome</keyword>
<comment type="caution">
    <text evidence="2">The sequence shown here is derived from an EMBL/GenBank/DDBJ whole genome shotgun (WGS) entry which is preliminary data.</text>
</comment>
<dbReference type="OrthoDB" id="4781at2759"/>
<dbReference type="SUPFAM" id="SSF49899">
    <property type="entry name" value="Concanavalin A-like lectins/glucanases"/>
    <property type="match status" value="1"/>
</dbReference>
<dbReference type="GO" id="GO:0005975">
    <property type="term" value="P:carbohydrate metabolic process"/>
    <property type="evidence" value="ECO:0007669"/>
    <property type="project" value="InterPro"/>
</dbReference>
<sequence>MKTGSGGLQLFLRRSSGKVTKSGGFNDKVADEATIPAPTVAAVVTAAILIADQHYEIDVELFGADPKHWQTNVYAPNPNGREPLWVAVGNAEDFSSTFRTSIAKKHLYTIDWSPERNPRSVDGHVTRIFTPGAPQFHLIDTLKP</sequence>
<evidence type="ECO:0000259" key="1">
    <source>
        <dbReference type="Pfam" id="PF00722"/>
    </source>
</evidence>
<accession>A0A4S4LNB3</accession>
<organism evidence="2 3">
    <name type="scientific">Bondarzewia mesenterica</name>
    <dbReference type="NCBI Taxonomy" id="1095465"/>
    <lineage>
        <taxon>Eukaryota</taxon>
        <taxon>Fungi</taxon>
        <taxon>Dikarya</taxon>
        <taxon>Basidiomycota</taxon>
        <taxon>Agaricomycotina</taxon>
        <taxon>Agaricomycetes</taxon>
        <taxon>Russulales</taxon>
        <taxon>Bondarzewiaceae</taxon>
        <taxon>Bondarzewia</taxon>
    </lineage>
</organism>
<proteinExistence type="predicted"/>